<protein>
    <submittedName>
        <fullName evidence="1">Uncharacterized protein</fullName>
    </submittedName>
</protein>
<comment type="caution">
    <text evidence="1">The sequence shown here is derived from an EMBL/GenBank/DDBJ whole genome shotgun (WGS) entry which is preliminary data.</text>
</comment>
<proteinExistence type="predicted"/>
<name>X0Y1W2_9ZZZZ</name>
<accession>X0Y1W2</accession>
<sequence>MQLYSSSIRDRQKRQLGAFAYELHIQESPHMKDQKLQDLMKLANEGHEGVLDAHNRCIDAAIKCGDALNAAKE</sequence>
<evidence type="ECO:0000313" key="1">
    <source>
        <dbReference type="EMBL" id="GAG42738.1"/>
    </source>
</evidence>
<dbReference type="EMBL" id="BARS01053754">
    <property type="protein sequence ID" value="GAG42738.1"/>
    <property type="molecule type" value="Genomic_DNA"/>
</dbReference>
<organism evidence="1">
    <name type="scientific">marine sediment metagenome</name>
    <dbReference type="NCBI Taxonomy" id="412755"/>
    <lineage>
        <taxon>unclassified sequences</taxon>
        <taxon>metagenomes</taxon>
        <taxon>ecological metagenomes</taxon>
    </lineage>
</organism>
<gene>
    <name evidence="1" type="ORF">S01H1_79697</name>
</gene>
<dbReference type="AlphaFoldDB" id="X0Y1W2"/>
<feature type="non-terminal residue" evidence="1">
    <location>
        <position position="73"/>
    </location>
</feature>
<reference evidence="1" key="1">
    <citation type="journal article" date="2014" name="Front. Microbiol.">
        <title>High frequency of phylogenetically diverse reductive dehalogenase-homologous genes in deep subseafloor sedimentary metagenomes.</title>
        <authorList>
            <person name="Kawai M."/>
            <person name="Futagami T."/>
            <person name="Toyoda A."/>
            <person name="Takaki Y."/>
            <person name="Nishi S."/>
            <person name="Hori S."/>
            <person name="Arai W."/>
            <person name="Tsubouchi T."/>
            <person name="Morono Y."/>
            <person name="Uchiyama I."/>
            <person name="Ito T."/>
            <person name="Fujiyama A."/>
            <person name="Inagaki F."/>
            <person name="Takami H."/>
        </authorList>
    </citation>
    <scope>NUCLEOTIDE SEQUENCE</scope>
    <source>
        <strain evidence="1">Expedition CK06-06</strain>
    </source>
</reference>